<accession>A0A381YD88</accession>
<dbReference type="InterPro" id="IPR015590">
    <property type="entry name" value="Aldehyde_DH_dom"/>
</dbReference>
<dbReference type="CDD" id="cd07114">
    <property type="entry name" value="ALDH_DhaS"/>
    <property type="match status" value="1"/>
</dbReference>
<reference evidence="4" key="1">
    <citation type="submission" date="2018-05" db="EMBL/GenBank/DDBJ databases">
        <authorList>
            <person name="Lanie J.A."/>
            <person name="Ng W.-L."/>
            <person name="Kazmierczak K.M."/>
            <person name="Andrzejewski T.M."/>
            <person name="Davidsen T.M."/>
            <person name="Wayne K.J."/>
            <person name="Tettelin H."/>
            <person name="Glass J.I."/>
            <person name="Rusch D."/>
            <person name="Podicherti R."/>
            <person name="Tsui H.-C.T."/>
            <person name="Winkler M.E."/>
        </authorList>
    </citation>
    <scope>NUCLEOTIDE SEQUENCE</scope>
</reference>
<dbReference type="Gene3D" id="3.40.309.10">
    <property type="entry name" value="Aldehyde Dehydrogenase, Chain A, domain 2"/>
    <property type="match status" value="1"/>
</dbReference>
<dbReference type="InterPro" id="IPR016162">
    <property type="entry name" value="Ald_DH_N"/>
</dbReference>
<keyword evidence="2" id="KW-0560">Oxidoreductase</keyword>
<dbReference type="GO" id="GO:0016620">
    <property type="term" value="F:oxidoreductase activity, acting on the aldehyde or oxo group of donors, NAD or NADP as acceptor"/>
    <property type="evidence" value="ECO:0007669"/>
    <property type="project" value="InterPro"/>
</dbReference>
<evidence type="ECO:0000256" key="2">
    <source>
        <dbReference type="ARBA" id="ARBA00023002"/>
    </source>
</evidence>
<gene>
    <name evidence="4" type="ORF">METZ01_LOCUS127819</name>
</gene>
<comment type="similarity">
    <text evidence="1">Belongs to the aldehyde dehydrogenase family.</text>
</comment>
<feature type="non-terminal residue" evidence="4">
    <location>
        <position position="1"/>
    </location>
</feature>
<dbReference type="InterPro" id="IPR016161">
    <property type="entry name" value="Ald_DH/histidinol_DH"/>
</dbReference>
<dbReference type="Pfam" id="PF00171">
    <property type="entry name" value="Aldedh"/>
    <property type="match status" value="1"/>
</dbReference>
<dbReference type="FunFam" id="3.40.605.10:FF:000007">
    <property type="entry name" value="NAD/NADP-dependent betaine aldehyde dehydrogenase"/>
    <property type="match status" value="1"/>
</dbReference>
<evidence type="ECO:0000256" key="1">
    <source>
        <dbReference type="ARBA" id="ARBA00009986"/>
    </source>
</evidence>
<proteinExistence type="inferred from homology"/>
<evidence type="ECO:0000313" key="4">
    <source>
        <dbReference type="EMBL" id="SVA74965.1"/>
    </source>
</evidence>
<dbReference type="InterPro" id="IPR029510">
    <property type="entry name" value="Ald_DH_CS_GLU"/>
</dbReference>
<protein>
    <recommendedName>
        <fullName evidence="3">Aldehyde dehydrogenase domain-containing protein</fullName>
    </recommendedName>
</protein>
<dbReference type="PROSITE" id="PS00687">
    <property type="entry name" value="ALDEHYDE_DEHYDR_GLU"/>
    <property type="match status" value="1"/>
</dbReference>
<dbReference type="EMBL" id="UINC01017953">
    <property type="protein sequence ID" value="SVA74965.1"/>
    <property type="molecule type" value="Genomic_DNA"/>
</dbReference>
<evidence type="ECO:0000259" key="3">
    <source>
        <dbReference type="Pfam" id="PF00171"/>
    </source>
</evidence>
<dbReference type="InterPro" id="IPR016163">
    <property type="entry name" value="Ald_DH_C"/>
</dbReference>
<sequence>VQTAHAAFEPWRTLLPSARGNMVRKLGDALVRNADRLGEIETRDNGKKTIDITPGLKGWLADSFYYYAGLCDKLEGSVIPVDAPGILNYTKQEPFGAVACITAWNSPLGVAIVKIAPALAAGNTVVIKPSEHASASTLAMMDAFEEAELPPGVLNVVTGFGDETGSSLISHPLIRLVSFTGGVAGGSAAAMAASGQVKPVIMELGGKSPQIVLADADLELAVNGIAAGIFPVSGQTCIAGSRLLVQREIHDEVVDRLRKVVSPARLGHPKHADTQIGPIANEPHFKRILENIDNAKSGGAKLILGGNAVQPESAPNGWFIEPTIFTGVTPDMPLAREEVFGPLLAVIPFGNEEDAIRLANDSKFGLAAGVWTRDSARGIRMAERISAGTVYINNYFNATTQSPVGGYKQSGYGRESGIEGMKAFLQTKSVWLATEPNQPNPFA</sequence>
<dbReference type="PANTHER" id="PTHR11699">
    <property type="entry name" value="ALDEHYDE DEHYDROGENASE-RELATED"/>
    <property type="match status" value="1"/>
</dbReference>
<dbReference type="SUPFAM" id="SSF53720">
    <property type="entry name" value="ALDH-like"/>
    <property type="match status" value="1"/>
</dbReference>
<organism evidence="4">
    <name type="scientific">marine metagenome</name>
    <dbReference type="NCBI Taxonomy" id="408172"/>
    <lineage>
        <taxon>unclassified sequences</taxon>
        <taxon>metagenomes</taxon>
        <taxon>ecological metagenomes</taxon>
    </lineage>
</organism>
<dbReference type="FunFam" id="3.40.309.10:FF:000012">
    <property type="entry name" value="Betaine aldehyde dehydrogenase"/>
    <property type="match status" value="1"/>
</dbReference>
<feature type="domain" description="Aldehyde dehydrogenase" evidence="3">
    <location>
        <begin position="1"/>
        <end position="430"/>
    </location>
</feature>
<dbReference type="AlphaFoldDB" id="A0A381YD88"/>
<name>A0A381YD88_9ZZZZ</name>
<dbReference type="Gene3D" id="3.40.605.10">
    <property type="entry name" value="Aldehyde Dehydrogenase, Chain A, domain 1"/>
    <property type="match status" value="1"/>
</dbReference>